<protein>
    <recommendedName>
        <fullName evidence="4">DUF1800 domain-containing protein</fullName>
    </recommendedName>
</protein>
<dbReference type="EMBL" id="FWWW01000066">
    <property type="protein sequence ID" value="SMB93958.1"/>
    <property type="molecule type" value="Genomic_DNA"/>
</dbReference>
<dbReference type="InterPro" id="IPR014917">
    <property type="entry name" value="DUF1800"/>
</dbReference>
<dbReference type="Pfam" id="PF08811">
    <property type="entry name" value="DUF1800"/>
    <property type="match status" value="1"/>
</dbReference>
<gene>
    <name evidence="2" type="ORF">SAMN00120144_2316</name>
</gene>
<evidence type="ECO:0000313" key="2">
    <source>
        <dbReference type="EMBL" id="SMB93958.1"/>
    </source>
</evidence>
<sequence>MNRRAFLLKNSRALAISAPLVAPAVHQAGASASLTGDGGEESISPYANKKLPAPTITTTTGLAPYSGSWTEAQAAHLLRRTLFGPTRTEIITAASRGLTQVVNDLLTPTAPSSPPLNVAAADTSVAVGETWVTKPFDQAVEGARRSSLRSWWMGQLVGQGISLTEKMTLFWHNRFVVELGDINDARYGYAYTALLRQQALGNSKQLIKDVTITPAMLRYLNGNQSTAAAPNENYGRELLELFTVGKGPLIAPGNYTNYTEDDVKAAARVLTGWRDNTTTLTGYYTASRHDTGTKQFSAAFGNRIISNGGDQEYKTLIDMIFSQAETARNLCRALYRWFVYYVIDESTEELVIQPMATLLIQSNYEVAPVLRALLTSEHFFDAANLGCVIKSPLDFSVTACRQMQVAFPPASSVVAQYGMWDYLNTQTNVQQQLLGDPPNVAGWPAYYQTPQFYEMWINAVTLPRRNQFTDVLIGPGFTRNSFKIFIDPIALTLTLPPAVAADPTQLVAEYAKLLLPIALTSNQLDFLKDTLLPGLPDFEWTVEWNAYLATPTTAAKKAAVMTKLQAMLRAMMGLAEYHLS</sequence>
<dbReference type="AlphaFoldDB" id="A0A1W1VKV8"/>
<feature type="chain" id="PRO_5012754614" description="DUF1800 domain-containing protein" evidence="1">
    <location>
        <begin position="23"/>
        <end position="580"/>
    </location>
</feature>
<dbReference type="STRING" id="645990.SAMN00120144_2316"/>
<reference evidence="2 3" key="1">
    <citation type="submission" date="2017-04" db="EMBL/GenBank/DDBJ databases">
        <authorList>
            <person name="Afonso C.L."/>
            <person name="Miller P.J."/>
            <person name="Scott M.A."/>
            <person name="Spackman E."/>
            <person name="Goraichik I."/>
            <person name="Dimitrov K.M."/>
            <person name="Suarez D.L."/>
            <person name="Swayne D.E."/>
        </authorList>
    </citation>
    <scope>NUCLEOTIDE SEQUENCE [LARGE SCALE GENOMIC DNA]</scope>
    <source>
        <strain evidence="2 3">DSM 11622</strain>
    </source>
</reference>
<evidence type="ECO:0000313" key="3">
    <source>
        <dbReference type="Proteomes" id="UP000192266"/>
    </source>
</evidence>
<keyword evidence="1" id="KW-0732">Signal</keyword>
<accession>A0A1W1VKV8</accession>
<feature type="signal peptide" evidence="1">
    <location>
        <begin position="1"/>
        <end position="22"/>
    </location>
</feature>
<organism evidence="2 3">
    <name type="scientific">Hymenobacter roseosalivarius DSM 11622</name>
    <dbReference type="NCBI Taxonomy" id="645990"/>
    <lineage>
        <taxon>Bacteria</taxon>
        <taxon>Pseudomonadati</taxon>
        <taxon>Bacteroidota</taxon>
        <taxon>Cytophagia</taxon>
        <taxon>Cytophagales</taxon>
        <taxon>Hymenobacteraceae</taxon>
        <taxon>Hymenobacter</taxon>
    </lineage>
</organism>
<evidence type="ECO:0000256" key="1">
    <source>
        <dbReference type="SAM" id="SignalP"/>
    </source>
</evidence>
<evidence type="ECO:0008006" key="4">
    <source>
        <dbReference type="Google" id="ProtNLM"/>
    </source>
</evidence>
<proteinExistence type="predicted"/>
<keyword evidence="3" id="KW-1185">Reference proteome</keyword>
<name>A0A1W1VKV8_9BACT</name>
<dbReference type="Proteomes" id="UP000192266">
    <property type="component" value="Unassembled WGS sequence"/>
</dbReference>